<dbReference type="Proteomes" id="UP000799778">
    <property type="component" value="Unassembled WGS sequence"/>
</dbReference>
<reference evidence="1" key="1">
    <citation type="journal article" date="2020" name="Stud. Mycol.">
        <title>101 Dothideomycetes genomes: a test case for predicting lifestyles and emergence of pathogens.</title>
        <authorList>
            <person name="Haridas S."/>
            <person name="Albert R."/>
            <person name="Binder M."/>
            <person name="Bloem J."/>
            <person name="Labutti K."/>
            <person name="Salamov A."/>
            <person name="Andreopoulos B."/>
            <person name="Baker S."/>
            <person name="Barry K."/>
            <person name="Bills G."/>
            <person name="Bluhm B."/>
            <person name="Cannon C."/>
            <person name="Castanera R."/>
            <person name="Culley D."/>
            <person name="Daum C."/>
            <person name="Ezra D."/>
            <person name="Gonzalez J."/>
            <person name="Henrissat B."/>
            <person name="Kuo A."/>
            <person name="Liang C."/>
            <person name="Lipzen A."/>
            <person name="Lutzoni F."/>
            <person name="Magnuson J."/>
            <person name="Mondo S."/>
            <person name="Nolan M."/>
            <person name="Ohm R."/>
            <person name="Pangilinan J."/>
            <person name="Park H.-J."/>
            <person name="Ramirez L."/>
            <person name="Alfaro M."/>
            <person name="Sun H."/>
            <person name="Tritt A."/>
            <person name="Yoshinaga Y."/>
            <person name="Zwiers L.-H."/>
            <person name="Turgeon B."/>
            <person name="Goodwin S."/>
            <person name="Spatafora J."/>
            <person name="Crous P."/>
            <person name="Grigoriev I."/>
        </authorList>
    </citation>
    <scope>NUCLEOTIDE SEQUENCE</scope>
    <source>
        <strain evidence="1">CBS 175.79</strain>
    </source>
</reference>
<dbReference type="EMBL" id="ML978067">
    <property type="protein sequence ID" value="KAF2019341.1"/>
    <property type="molecule type" value="Genomic_DNA"/>
</dbReference>
<name>A0A6A5Y389_9PLEO</name>
<keyword evidence="2" id="KW-1185">Reference proteome</keyword>
<protein>
    <submittedName>
        <fullName evidence="1">Uncharacterized protein</fullName>
    </submittedName>
</protein>
<gene>
    <name evidence="1" type="ORF">BU24DRAFT_459026</name>
</gene>
<evidence type="ECO:0000313" key="2">
    <source>
        <dbReference type="Proteomes" id="UP000799778"/>
    </source>
</evidence>
<dbReference type="RefSeq" id="XP_033387680.1">
    <property type="nucleotide sequence ID" value="XM_033531692.1"/>
</dbReference>
<sequence>MSATVEPVVLQSLEVLAGAVRAMTAVGADSSQGNTSITNALARPHHGSLCRICHLPGHHSDHISQADACLTEILKLFEFWDEMKTHILFLYSFHDPFKAAIDEQEPTYEMRLNSSPLRGQTFEQIYVNRLTSNYLKFQAHFARIRAKAVYLMSAKEAEYYGAVVEDLNDVLLKGKTLSLLFEQSVVAADLLKQMGWQKRTVIDGMGGAVSGGMGALIAP</sequence>
<proteinExistence type="predicted"/>
<dbReference type="GeneID" id="54289089"/>
<dbReference type="OrthoDB" id="3660784at2759"/>
<dbReference type="AlphaFoldDB" id="A0A6A5Y389"/>
<accession>A0A6A5Y389</accession>
<organism evidence="1 2">
    <name type="scientific">Aaosphaeria arxii CBS 175.79</name>
    <dbReference type="NCBI Taxonomy" id="1450172"/>
    <lineage>
        <taxon>Eukaryota</taxon>
        <taxon>Fungi</taxon>
        <taxon>Dikarya</taxon>
        <taxon>Ascomycota</taxon>
        <taxon>Pezizomycotina</taxon>
        <taxon>Dothideomycetes</taxon>
        <taxon>Pleosporomycetidae</taxon>
        <taxon>Pleosporales</taxon>
        <taxon>Pleosporales incertae sedis</taxon>
        <taxon>Aaosphaeria</taxon>
    </lineage>
</organism>
<evidence type="ECO:0000313" key="1">
    <source>
        <dbReference type="EMBL" id="KAF2019341.1"/>
    </source>
</evidence>